<evidence type="ECO:0000256" key="1">
    <source>
        <dbReference type="SAM" id="SignalP"/>
    </source>
</evidence>
<dbReference type="AlphaFoldDB" id="A0A0A2MTY0"/>
<sequence length="326" mass="37195">MKIRKISYLLLFVTLPALSQENEPESKKAGESITDKFPTTRVFDVQYEQLGSANYDTEVFGDDVEKATVKSHSRLKIAANIPLYRAKSQRFFITNSLRYKREGYDFGNVYNVTANANYSRPNQEFHYLGETVSATYFSQLFKKPVIYNASVTVDGNEKAPQRVKGLFSATLVLKRTASTTMTLGAVALLDPSSIIPFAPVFTYEHQFKDSPWKLDIIIPQRILIKRKLLENGRLSLGTELNSENFYIDFDTKNLNGMYELNQLELKSGLTYEYSFFKNFIGTLKTGVDTVITSRVTERGKKTSKYVIESKQDAQFYFNLGVSYNPF</sequence>
<accession>A0A0A2MTY0</accession>
<dbReference type="STRING" id="1121898.GCA_000422725_00903"/>
<dbReference type="eggNOG" id="ENOG502ZA7A">
    <property type="taxonomic scope" value="Bacteria"/>
</dbReference>
<comment type="caution">
    <text evidence="2">The sequence shown here is derived from an EMBL/GenBank/DDBJ whole genome shotgun (WGS) entry which is preliminary data.</text>
</comment>
<dbReference type="Proteomes" id="UP000030111">
    <property type="component" value="Unassembled WGS sequence"/>
</dbReference>
<evidence type="ECO:0008006" key="4">
    <source>
        <dbReference type="Google" id="ProtNLM"/>
    </source>
</evidence>
<protein>
    <recommendedName>
        <fullName evidence="4">Outer membrane protein beta-barrel domain-containing protein</fullName>
    </recommendedName>
</protein>
<gene>
    <name evidence="2" type="ORF">Q766_02160</name>
</gene>
<keyword evidence="1" id="KW-0732">Signal</keyword>
<dbReference type="OrthoDB" id="1027207at2"/>
<evidence type="ECO:0000313" key="3">
    <source>
        <dbReference type="Proteomes" id="UP000030111"/>
    </source>
</evidence>
<proteinExistence type="predicted"/>
<name>A0A0A2MTY0_9FLAO</name>
<dbReference type="RefSeq" id="WP_026992318.1">
    <property type="nucleotide sequence ID" value="NZ_JRLY01000001.1"/>
</dbReference>
<dbReference type="EMBL" id="JRLY01000001">
    <property type="protein sequence ID" value="KGO94938.1"/>
    <property type="molecule type" value="Genomic_DNA"/>
</dbReference>
<reference evidence="2 3" key="1">
    <citation type="submission" date="2013-09" db="EMBL/GenBank/DDBJ databases">
        <authorList>
            <person name="Zeng Z."/>
            <person name="Chen C."/>
        </authorList>
    </citation>
    <scope>NUCLEOTIDE SEQUENCE [LARGE SCALE GENOMIC DNA]</scope>
    <source>
        <strain evidence="2 3">WB 4.1-42</strain>
    </source>
</reference>
<organism evidence="2 3">
    <name type="scientific">Flavobacterium subsaxonicum WB 4.1-42 = DSM 21790</name>
    <dbReference type="NCBI Taxonomy" id="1121898"/>
    <lineage>
        <taxon>Bacteria</taxon>
        <taxon>Pseudomonadati</taxon>
        <taxon>Bacteroidota</taxon>
        <taxon>Flavobacteriia</taxon>
        <taxon>Flavobacteriales</taxon>
        <taxon>Flavobacteriaceae</taxon>
        <taxon>Flavobacterium</taxon>
    </lineage>
</organism>
<evidence type="ECO:0000313" key="2">
    <source>
        <dbReference type="EMBL" id="KGO94938.1"/>
    </source>
</evidence>
<keyword evidence="3" id="KW-1185">Reference proteome</keyword>
<feature type="chain" id="PRO_5001992785" description="Outer membrane protein beta-barrel domain-containing protein" evidence="1">
    <location>
        <begin position="20"/>
        <end position="326"/>
    </location>
</feature>
<feature type="signal peptide" evidence="1">
    <location>
        <begin position="1"/>
        <end position="19"/>
    </location>
</feature>